<evidence type="ECO:0000313" key="2">
    <source>
        <dbReference type="EMBL" id="KAJ2905980.1"/>
    </source>
</evidence>
<organism evidence="2 3">
    <name type="scientific">Zalerion maritima</name>
    <dbReference type="NCBI Taxonomy" id="339359"/>
    <lineage>
        <taxon>Eukaryota</taxon>
        <taxon>Fungi</taxon>
        <taxon>Dikarya</taxon>
        <taxon>Ascomycota</taxon>
        <taxon>Pezizomycotina</taxon>
        <taxon>Sordariomycetes</taxon>
        <taxon>Lulworthiomycetidae</taxon>
        <taxon>Lulworthiales</taxon>
        <taxon>Lulworthiaceae</taxon>
        <taxon>Zalerion</taxon>
    </lineage>
</organism>
<accession>A0AAD5RYC6</accession>
<feature type="region of interest" description="Disordered" evidence="1">
    <location>
        <begin position="100"/>
        <end position="135"/>
    </location>
</feature>
<sequence length="135" mass="14768">MRFRSSGAVVGIHSIRSLLGWRWLEPYLQLWWAQASTDAGRADTRALSFASKSRSLQGAVFEIGIGEGRPFGSTSLSSSSSSLDRTLIVDPAWLRVTRESHRELSRPGTRHEATGHRKTTGKSGSNMVDKLLGAV</sequence>
<comment type="caution">
    <text evidence="2">The sequence shown here is derived from an EMBL/GenBank/DDBJ whole genome shotgun (WGS) entry which is preliminary data.</text>
</comment>
<dbReference type="Proteomes" id="UP001201980">
    <property type="component" value="Unassembled WGS sequence"/>
</dbReference>
<evidence type="ECO:0000256" key="1">
    <source>
        <dbReference type="SAM" id="MobiDB-lite"/>
    </source>
</evidence>
<feature type="compositionally biased region" description="Basic and acidic residues" evidence="1">
    <location>
        <begin position="100"/>
        <end position="115"/>
    </location>
</feature>
<proteinExistence type="predicted"/>
<name>A0AAD5RYC6_9PEZI</name>
<evidence type="ECO:0000313" key="3">
    <source>
        <dbReference type="Proteomes" id="UP001201980"/>
    </source>
</evidence>
<gene>
    <name evidence="2" type="ORF">MKZ38_003463</name>
</gene>
<dbReference type="AlphaFoldDB" id="A0AAD5RYC6"/>
<reference evidence="2" key="1">
    <citation type="submission" date="2022-07" db="EMBL/GenBank/DDBJ databases">
        <title>Draft genome sequence of Zalerion maritima ATCC 34329, a (micro)plastics degrading marine fungus.</title>
        <authorList>
            <person name="Paco A."/>
            <person name="Goncalves M.F.M."/>
            <person name="Rocha-Santos T.A.P."/>
            <person name="Alves A."/>
        </authorList>
    </citation>
    <scope>NUCLEOTIDE SEQUENCE</scope>
    <source>
        <strain evidence="2">ATCC 34329</strain>
    </source>
</reference>
<keyword evidence="3" id="KW-1185">Reference proteome</keyword>
<dbReference type="EMBL" id="JAKWBI020000020">
    <property type="protein sequence ID" value="KAJ2905980.1"/>
    <property type="molecule type" value="Genomic_DNA"/>
</dbReference>
<protein>
    <submittedName>
        <fullName evidence="2">Uncharacterized protein</fullName>
    </submittedName>
</protein>